<evidence type="ECO:0000313" key="19">
    <source>
        <dbReference type="EMBL" id="AHM99089.1"/>
    </source>
</evidence>
<feature type="disulfide bond" evidence="17">
    <location>
        <begin position="121"/>
        <end position="126"/>
    </location>
</feature>
<feature type="disulfide bond" evidence="17">
    <location>
        <begin position="276"/>
        <end position="289"/>
    </location>
</feature>
<dbReference type="Proteomes" id="UP000148614">
    <property type="component" value="Genome"/>
</dbReference>
<evidence type="ECO:0000256" key="3">
    <source>
        <dbReference type="ARBA" id="ARBA00011881"/>
    </source>
</evidence>
<evidence type="ECO:0000256" key="6">
    <source>
        <dbReference type="ARBA" id="ARBA00022723"/>
    </source>
</evidence>
<feature type="disulfide bond" evidence="17">
    <location>
        <begin position="230"/>
        <end position="235"/>
    </location>
</feature>
<evidence type="ECO:0000256" key="9">
    <source>
        <dbReference type="ARBA" id="ARBA00022844"/>
    </source>
</evidence>
<name>A0A023LMN7_9INFA</name>
<dbReference type="InterPro" id="IPR036278">
    <property type="entry name" value="Sialidase_sf"/>
</dbReference>
<dbReference type="GO" id="GO:0046761">
    <property type="term" value="P:viral budding from plasma membrane"/>
    <property type="evidence" value="ECO:0007669"/>
    <property type="project" value="UniProtKB-UniRule"/>
</dbReference>
<keyword evidence="7 17" id="KW-0378">Hydrolase</keyword>
<dbReference type="SUPFAM" id="SSF50939">
    <property type="entry name" value="Sialidases"/>
    <property type="match status" value="1"/>
</dbReference>
<dbReference type="Gene3D" id="2.120.10.10">
    <property type="match status" value="1"/>
</dbReference>
<feature type="binding site" evidence="17">
    <location>
        <position position="370"/>
    </location>
    <ligand>
        <name>substrate</name>
    </ligand>
</feature>
<feature type="disulfide bond" evidence="17">
    <location>
        <begin position="181"/>
        <end position="228"/>
    </location>
</feature>
<dbReference type="InterPro" id="IPR001860">
    <property type="entry name" value="Glyco_hydro_34"/>
</dbReference>
<reference evidence="19 20" key="1">
    <citation type="submission" date="2014-03" db="EMBL/GenBank/DDBJ databases">
        <authorList>
            <consortium name="The NIAID Influenza Genome Sequencing Consortium"/>
        </authorList>
    </citation>
    <scope>NUCLEOTIDE SEQUENCE [LARGE SCALE GENOMIC DNA]</scope>
    <source>
        <strain evidence="19">A/mallard/Wisconsin/1873/1983</strain>
    </source>
</reference>
<comment type="catalytic activity">
    <reaction evidence="17 18">
        <text>Hydrolysis of alpha-(2-&gt;3)-, alpha-(2-&gt;6)-, alpha-(2-&gt;8)- glycosidic linkages of terminal sialic acid residues in oligosaccharides, glycoproteins, glycolipids, colominic acid and synthetic substrates.</text>
        <dbReference type="EC" id="3.2.1.18"/>
    </reaction>
</comment>
<dbReference type="GO" id="GO:0005975">
    <property type="term" value="P:carbohydrate metabolic process"/>
    <property type="evidence" value="ECO:0007669"/>
    <property type="project" value="UniProtKB-UniRule"/>
</dbReference>
<comment type="activity regulation">
    <text evidence="17">Inhibited by the neuraminidase inhibitors zanamivir (Relenza) and oseltamivir (Tamiflu). These drugs interfere with the release of progeny virus from infected cells and are effective against all influenza strains. Resistance to neuraminidase inhibitors is quite rare.</text>
</comment>
<feature type="binding site" evidence="17">
    <location>
        <position position="295"/>
    </location>
    <ligand>
        <name>Ca(2+)</name>
        <dbReference type="ChEBI" id="CHEBI:29108"/>
    </ligand>
</feature>
<dbReference type="GO" id="GO:0020002">
    <property type="term" value="C:host cell plasma membrane"/>
    <property type="evidence" value="ECO:0007669"/>
    <property type="project" value="UniProtKB-SubCell"/>
</dbReference>
<keyword evidence="12 17" id="KW-1133">Transmembrane helix</keyword>
<dbReference type="CDD" id="cd15483">
    <property type="entry name" value="Influenza_NA"/>
    <property type="match status" value="1"/>
</dbReference>
<evidence type="ECO:0000256" key="18">
    <source>
        <dbReference type="RuleBase" id="RU361252"/>
    </source>
</evidence>
<dbReference type="EMBL" id="CY177632">
    <property type="protein sequence ID" value="AHM99089.1"/>
    <property type="molecule type" value="Viral_cRNA"/>
</dbReference>
<sequence>MNPNQKIITIGSVSLALVMFNILLHIASIVIGIISVTKESSVSPSCNTTEIYNETVRLETITIPINNTVYIERELHQEPEFLNNTEPLCNVSGFAIVSKDNGIRIGSRGHVFVIREPFVACGPTECRTFFLTQGALLNDKHSNNTVKDRSPYRALMSVPLGSSPNAYQAKFESVAWSATACHDGKKWLAVGISGADDDAYAVIHYGGMPTDVVRSWRKQILRTQESSCVCMNGNCYWVMTDGPANNQASYKIFKSHEGMVTNEREVSFQGGHIEECSCYPNLGKVECVCRDNWNGMNRPILIFDEDLDYEVGYLCAGIPTDTPRVQDSSFTGSCTNAVGGSGTNNYGVKGFGFRQGNSVWAGRTVSISSRSGFEILLIEDGWIKTSKTIVKKVEVLNNKNWSGYSGAFTIPITMTGKQCLVPCFWLEMIRGKPEERTSIWTSSSSTVFCGVSSEVPGWSWDDGAILPFDIDKM</sequence>
<feature type="binding site" evidence="17">
    <location>
        <position position="115"/>
    </location>
    <ligand>
        <name>substrate</name>
    </ligand>
</feature>
<keyword evidence="4 17" id="KW-1032">Host cell membrane</keyword>
<evidence type="ECO:0000256" key="1">
    <source>
        <dbReference type="ARBA" id="ARBA00001913"/>
    </source>
</evidence>
<comment type="PTM">
    <text evidence="17 18">N-glycosylated.</text>
</comment>
<comment type="function">
    <text evidence="17">Catalyzes the removal of terminal sialic acid residues from viral and cellular glycoconjugates. Cleaves off the terminal sialic acids on the glycosylated HA during virus budding to facilitate virus release. Additionally helps virus spread through the circulation by further removing sialic acids from the cell surface. These cleavages prevent self-aggregation and ensure the efficient spread of the progeny virus from cell to cell. Otherwise, infection would be limited to one round of replication. Described as a receptor-destroying enzyme because it cleaves a terminal sialic acid from the cellular receptors. May facilitate viral invasion of the upper airways by cleaving the sialic acid moities on the mucin of the airway epithelial cells. Likely to plays a role in the budding process through its association with lipid rafts during intracellular transport. May additionally display a raft-association independent effect on budding. Plays a role in the determination of host range restriction on replication and virulence. Sialidase activity in late endosome/lysosome traffic seems to enhance virus replication.</text>
</comment>
<feature type="binding site" evidence="17">
    <location>
        <begin position="274"/>
        <end position="275"/>
    </location>
    <ligand>
        <name>substrate</name>
    </ligand>
</feature>
<evidence type="ECO:0000256" key="15">
    <source>
        <dbReference type="ARBA" id="ARBA00023180"/>
    </source>
</evidence>
<keyword evidence="6 17" id="KW-0479">Metal-binding</keyword>
<feature type="transmembrane region" description="Helical" evidence="17">
    <location>
        <begin position="7"/>
        <end position="34"/>
    </location>
</feature>
<comment type="subunit">
    <text evidence="3 17 18">Homotetramer.</text>
</comment>
<evidence type="ECO:0000256" key="7">
    <source>
        <dbReference type="ARBA" id="ARBA00022801"/>
    </source>
</evidence>
<evidence type="ECO:0000256" key="16">
    <source>
        <dbReference type="ARBA" id="ARBA00023295"/>
    </source>
</evidence>
<evidence type="ECO:0000256" key="8">
    <source>
        <dbReference type="ARBA" id="ARBA00022837"/>
    </source>
</evidence>
<comment type="cofactor">
    <cofactor evidence="1 17 18">
        <name>Ca(2+)</name>
        <dbReference type="ChEBI" id="CHEBI:29108"/>
    </cofactor>
</comment>
<dbReference type="GO" id="GO:0016020">
    <property type="term" value="C:membrane"/>
    <property type="evidence" value="ECO:0007669"/>
    <property type="project" value="UniProtKB-UniRule"/>
</dbReference>
<keyword evidence="13 17" id="KW-0472">Membrane</keyword>
<feature type="binding site" evidence="17">
    <location>
        <position position="291"/>
    </location>
    <ligand>
        <name>Ca(2+)</name>
        <dbReference type="ChEBI" id="CHEBI:29108"/>
    </ligand>
</feature>
<keyword evidence="11 17" id="KW-0735">Signal-anchor</keyword>
<keyword evidence="8 17" id="KW-0106">Calcium</keyword>
<dbReference type="InterPro" id="IPR033654">
    <property type="entry name" value="Sialidase_Influenza_A/B"/>
</dbReference>
<keyword evidence="14 17" id="KW-1015">Disulfide bond</keyword>
<feature type="disulfide bond" evidence="17">
    <location>
        <begin position="278"/>
        <end position="287"/>
    </location>
</feature>
<comment type="similarity">
    <text evidence="17 18">Belongs to the glycosyl hydrolase 34 family.</text>
</comment>
<feature type="binding site" evidence="17">
    <location>
        <position position="321"/>
    </location>
    <ligand>
        <name>Ca(2+)</name>
        <dbReference type="ChEBI" id="CHEBI:29108"/>
    </ligand>
</feature>
<dbReference type="EC" id="3.2.1.18" evidence="17 18"/>
<evidence type="ECO:0000256" key="4">
    <source>
        <dbReference type="ARBA" id="ARBA00022511"/>
    </source>
</evidence>
<gene>
    <name evidence="17 18 19" type="primary">NA</name>
</gene>
<evidence type="ECO:0000256" key="10">
    <source>
        <dbReference type="ARBA" id="ARBA00022870"/>
    </source>
</evidence>
<dbReference type="GO" id="GO:0055036">
    <property type="term" value="C:virion membrane"/>
    <property type="evidence" value="ECO:0007669"/>
    <property type="project" value="UniProtKB-SubCell"/>
</dbReference>
<evidence type="ECO:0000256" key="13">
    <source>
        <dbReference type="ARBA" id="ARBA00023136"/>
    </source>
</evidence>
<protein>
    <recommendedName>
        <fullName evidence="17 18">Neuraminidase</fullName>
        <ecNumber evidence="17 18">3.2.1.18</ecNumber>
    </recommendedName>
</protein>
<dbReference type="Pfam" id="PF00064">
    <property type="entry name" value="Neur"/>
    <property type="match status" value="1"/>
</dbReference>
<comment type="caution">
    <text evidence="17">Lacks conserved residue(s) required for the propagation of feature annotation.</text>
</comment>
<proteinExistence type="inferred from homology"/>
<keyword evidence="9 17" id="KW-0946">Virion</keyword>
<dbReference type="GO" id="GO:0046872">
    <property type="term" value="F:metal ion binding"/>
    <property type="evidence" value="ECO:0007669"/>
    <property type="project" value="UniProtKB-UniRule"/>
</dbReference>
<organism evidence="19 20">
    <name type="scientific">Influenza A virus</name>
    <name type="common">A/mallard/Wisconsin/1873/1983(H12N5)</name>
    <dbReference type="NCBI Taxonomy" id="1445060"/>
    <lineage>
        <taxon>Viruses</taxon>
        <taxon>Riboviria</taxon>
        <taxon>Orthornavirae</taxon>
        <taxon>Negarnaviricota</taxon>
        <taxon>Polyploviricotina</taxon>
        <taxon>Insthoviricetes</taxon>
        <taxon>Articulavirales</taxon>
        <taxon>Orthomyxoviridae</taxon>
        <taxon>Alphainfluenzavirus</taxon>
        <taxon>Alphainfluenzavirus influenzae</taxon>
        <taxon>Influenza A virus</taxon>
    </lineage>
</organism>
<feature type="active site" description="Proton donor/acceptor" evidence="17">
    <location>
        <position position="148"/>
    </location>
</feature>
<keyword evidence="5 17" id="KW-0812">Transmembrane</keyword>
<feature type="active site" description="Nucleophile" evidence="17">
    <location>
        <position position="404"/>
    </location>
</feature>
<feature type="region of interest" description="Head of neuraminidase" evidence="17">
    <location>
        <begin position="88"/>
        <end position="473"/>
    </location>
</feature>
<comment type="domain">
    <text evidence="17">Intact N-terminus is essential for virion morphogenesis. Possess two apical sorting signals, one in the ectodomain, which is likely to be a glycan, and the other in the transmembrane domain. The transmembrane domain also plays a role in lipid raft association.</text>
</comment>
<feature type="binding site" evidence="17">
    <location>
        <position position="290"/>
    </location>
    <ligand>
        <name>substrate</name>
    </ligand>
</feature>
<evidence type="ECO:0000256" key="2">
    <source>
        <dbReference type="ARBA" id="ARBA00004597"/>
    </source>
</evidence>
<evidence type="ECO:0000256" key="5">
    <source>
        <dbReference type="ARBA" id="ARBA00022692"/>
    </source>
</evidence>
<comment type="subcellular location">
    <subcellularLocation>
        <location evidence="2">Host membrane</location>
        <topology evidence="2">Single-pass type II membrane protein</topology>
    </subcellularLocation>
    <subcellularLocation>
        <location evidence="17">Virion membrane</location>
    </subcellularLocation>
    <subcellularLocation>
        <location evidence="17">Host apical cell membrane</location>
        <topology evidence="17">Single-pass type II membrane protein</topology>
    </subcellularLocation>
    <text evidence="17">Preferentially accumulates at the apical plasma membrane in infected polarized epithelial cells, which is the virus assembly site. Uses lipid rafts for cell surface transport and apical sorting. In the virion, forms a mushroom-shaped spike on the surface of the membrane.</text>
</comment>
<evidence type="ECO:0000256" key="12">
    <source>
        <dbReference type="ARBA" id="ARBA00022989"/>
    </source>
</evidence>
<keyword evidence="10 17" id="KW-1043">Host membrane</keyword>
<evidence type="ECO:0000313" key="20">
    <source>
        <dbReference type="Proteomes" id="UP000148614"/>
    </source>
</evidence>
<evidence type="ECO:0000256" key="11">
    <source>
        <dbReference type="ARBA" id="ARBA00022968"/>
    </source>
</evidence>
<dbReference type="HAMAP" id="MF_04071">
    <property type="entry name" value="INFV_NRAM"/>
    <property type="match status" value="1"/>
</dbReference>
<feature type="binding site" evidence="17">
    <location>
        <position position="149"/>
    </location>
    <ligand>
        <name>substrate</name>
    </ligand>
</feature>
<accession>A0A023LMN7</accession>
<keyword evidence="15 17" id="KW-0325">Glycoprotein</keyword>
<dbReference type="GO" id="GO:0004308">
    <property type="term" value="F:exo-alpha-sialidase activity"/>
    <property type="evidence" value="ECO:0007669"/>
    <property type="project" value="UniProtKB-UniRule"/>
</dbReference>
<evidence type="ECO:0000256" key="14">
    <source>
        <dbReference type="ARBA" id="ARBA00023157"/>
    </source>
</evidence>
<keyword evidence="16 17" id="KW-0326">Glycosidase</keyword>
<evidence type="ECO:0000256" key="17">
    <source>
        <dbReference type="HAMAP-Rule" id="MF_04071"/>
    </source>
</evidence>